<evidence type="ECO:0000256" key="3">
    <source>
        <dbReference type="ARBA" id="ARBA00022801"/>
    </source>
</evidence>
<evidence type="ECO:0000256" key="1">
    <source>
        <dbReference type="ARBA" id="ARBA00001947"/>
    </source>
</evidence>
<dbReference type="GO" id="GO:0009231">
    <property type="term" value="P:riboflavin biosynthetic process"/>
    <property type="evidence" value="ECO:0007669"/>
    <property type="project" value="TreeGrafter"/>
</dbReference>
<dbReference type="SUPFAM" id="SSF102215">
    <property type="entry name" value="Creatininase"/>
    <property type="match status" value="1"/>
</dbReference>
<dbReference type="EMBL" id="QUNO01000007">
    <property type="protein sequence ID" value="REH46200.1"/>
    <property type="molecule type" value="Genomic_DNA"/>
</dbReference>
<evidence type="ECO:0000256" key="5">
    <source>
        <dbReference type="ARBA" id="ARBA00024029"/>
    </source>
</evidence>
<dbReference type="PANTHER" id="PTHR35005:SF1">
    <property type="entry name" value="2-AMINO-5-FORMYLAMINO-6-RIBOSYLAMINOPYRIMIDIN-4(3H)-ONE 5'-MONOPHOSPHATE DEFORMYLASE"/>
    <property type="match status" value="1"/>
</dbReference>
<proteinExistence type="inferred from homology"/>
<keyword evidence="2" id="KW-0479">Metal-binding</keyword>
<dbReference type="Gene3D" id="3.40.50.10310">
    <property type="entry name" value="Creatininase"/>
    <property type="match status" value="1"/>
</dbReference>
<evidence type="ECO:0000313" key="6">
    <source>
        <dbReference type="EMBL" id="REH46200.1"/>
    </source>
</evidence>
<evidence type="ECO:0000256" key="2">
    <source>
        <dbReference type="ARBA" id="ARBA00022723"/>
    </source>
</evidence>
<name>A0A3E0HIL8_9PSEU</name>
<organism evidence="6 7">
    <name type="scientific">Kutzneria buriramensis</name>
    <dbReference type="NCBI Taxonomy" id="1045776"/>
    <lineage>
        <taxon>Bacteria</taxon>
        <taxon>Bacillati</taxon>
        <taxon>Actinomycetota</taxon>
        <taxon>Actinomycetes</taxon>
        <taxon>Pseudonocardiales</taxon>
        <taxon>Pseudonocardiaceae</taxon>
        <taxon>Kutzneria</taxon>
    </lineage>
</organism>
<dbReference type="RefSeq" id="WP_116176324.1">
    <property type="nucleotide sequence ID" value="NZ_CP144375.1"/>
</dbReference>
<comment type="caution">
    <text evidence="6">The sequence shown here is derived from an EMBL/GenBank/DDBJ whole genome shotgun (WGS) entry which is preliminary data.</text>
</comment>
<dbReference type="GO" id="GO:0016811">
    <property type="term" value="F:hydrolase activity, acting on carbon-nitrogen (but not peptide) bonds, in linear amides"/>
    <property type="evidence" value="ECO:0007669"/>
    <property type="project" value="TreeGrafter"/>
</dbReference>
<dbReference type="InterPro" id="IPR003785">
    <property type="entry name" value="Creatininase/forma_Hydrolase"/>
</dbReference>
<dbReference type="Pfam" id="PF02633">
    <property type="entry name" value="Creatininase"/>
    <property type="match status" value="1"/>
</dbReference>
<protein>
    <submittedName>
        <fullName evidence="6">Creatinine amidohydrolase</fullName>
    </submittedName>
</protein>
<dbReference type="Proteomes" id="UP000256269">
    <property type="component" value="Unassembled WGS sequence"/>
</dbReference>
<sequence length="274" mass="29430">MNRIIAELAGPSLADRIGTESIVVLPTGAIEHHGPHLPLSTDALLAEAVAGAAVERAASAGVDVWQLPTLAYTKSDEHSWAPGTVWLDAETLFRTVVEIGRAVALMGAGTLVFVNGHGGNTALLQVALREIRKRYGLRTFLMPSLVRAAPPTGEGLDERELGIHGGAAETSLVLHLRPDLVDLSRAERWVPEHLADFQHIGFNGRPVSFGWLSNDFGTPGVIGDPTQATPAYGEVLWDASVRQAVESLREIARFEHDPAAARRKRTHTNEFGGV</sequence>
<gene>
    <name evidence="6" type="ORF">BCF44_107333</name>
</gene>
<keyword evidence="7" id="KW-1185">Reference proteome</keyword>
<comment type="similarity">
    <text evidence="5">Belongs to the creatininase superfamily.</text>
</comment>
<comment type="cofactor">
    <cofactor evidence="1">
        <name>Zn(2+)</name>
        <dbReference type="ChEBI" id="CHEBI:29105"/>
    </cofactor>
</comment>
<evidence type="ECO:0000256" key="4">
    <source>
        <dbReference type="ARBA" id="ARBA00022833"/>
    </source>
</evidence>
<dbReference type="PANTHER" id="PTHR35005">
    <property type="entry name" value="3-DEHYDRO-SCYLLO-INOSOSE HYDROLASE"/>
    <property type="match status" value="1"/>
</dbReference>
<dbReference type="AlphaFoldDB" id="A0A3E0HIL8"/>
<dbReference type="OrthoDB" id="9801445at2"/>
<dbReference type="InterPro" id="IPR024087">
    <property type="entry name" value="Creatininase-like_sf"/>
</dbReference>
<dbReference type="GO" id="GO:0046872">
    <property type="term" value="F:metal ion binding"/>
    <property type="evidence" value="ECO:0007669"/>
    <property type="project" value="UniProtKB-KW"/>
</dbReference>
<reference evidence="6 7" key="1">
    <citation type="submission" date="2018-08" db="EMBL/GenBank/DDBJ databases">
        <title>Genomic Encyclopedia of Archaeal and Bacterial Type Strains, Phase II (KMG-II): from individual species to whole genera.</title>
        <authorList>
            <person name="Goeker M."/>
        </authorList>
    </citation>
    <scope>NUCLEOTIDE SEQUENCE [LARGE SCALE GENOMIC DNA]</scope>
    <source>
        <strain evidence="6 7">DSM 45791</strain>
    </source>
</reference>
<keyword evidence="3 6" id="KW-0378">Hydrolase</keyword>
<keyword evidence="4" id="KW-0862">Zinc</keyword>
<evidence type="ECO:0000313" key="7">
    <source>
        <dbReference type="Proteomes" id="UP000256269"/>
    </source>
</evidence>
<accession>A0A3E0HIL8</accession>